<accession>A0A5B0E3N5</accession>
<comment type="subcellular location">
    <subcellularLocation>
        <location evidence="1 7">Cell membrane</location>
        <topology evidence="1 7">Multi-pass membrane protein</topology>
    </subcellularLocation>
</comment>
<dbReference type="AlphaFoldDB" id="A0A5B0E3N5"/>
<comment type="similarity">
    <text evidence="2 7">Belongs to the DedA family.</text>
</comment>
<feature type="compositionally biased region" description="Low complexity" evidence="8">
    <location>
        <begin position="216"/>
        <end position="225"/>
    </location>
</feature>
<keyword evidence="6 7" id="KW-0472">Membrane</keyword>
<dbReference type="InterPro" id="IPR032816">
    <property type="entry name" value="VTT_dom"/>
</dbReference>
<evidence type="ECO:0000313" key="10">
    <source>
        <dbReference type="EMBL" id="KAA0973493.1"/>
    </source>
</evidence>
<name>A0A5B0E3N5_9MICC</name>
<feature type="transmembrane region" description="Helical" evidence="7">
    <location>
        <begin position="55"/>
        <end position="76"/>
    </location>
</feature>
<evidence type="ECO:0000256" key="6">
    <source>
        <dbReference type="ARBA" id="ARBA00023136"/>
    </source>
</evidence>
<feature type="region of interest" description="Disordered" evidence="8">
    <location>
        <begin position="205"/>
        <end position="240"/>
    </location>
</feature>
<keyword evidence="5 7" id="KW-1133">Transmembrane helix</keyword>
<evidence type="ECO:0000313" key="11">
    <source>
        <dbReference type="Proteomes" id="UP000323856"/>
    </source>
</evidence>
<dbReference type="PANTHER" id="PTHR30353">
    <property type="entry name" value="INNER MEMBRANE PROTEIN DEDA-RELATED"/>
    <property type="match status" value="1"/>
</dbReference>
<comment type="caution">
    <text evidence="10">The sequence shown here is derived from an EMBL/GenBank/DDBJ whole genome shotgun (WGS) entry which is preliminary data.</text>
</comment>
<feature type="transmembrane region" description="Helical" evidence="7">
    <location>
        <begin position="170"/>
        <end position="187"/>
    </location>
</feature>
<dbReference type="PANTHER" id="PTHR30353:SF0">
    <property type="entry name" value="TRANSMEMBRANE PROTEIN"/>
    <property type="match status" value="1"/>
</dbReference>
<dbReference type="InterPro" id="IPR032818">
    <property type="entry name" value="DedA-like"/>
</dbReference>
<evidence type="ECO:0000256" key="1">
    <source>
        <dbReference type="ARBA" id="ARBA00004651"/>
    </source>
</evidence>
<organism evidence="10 11">
    <name type="scientific">Paeniglutamicibacter gangotriensis</name>
    <dbReference type="NCBI Taxonomy" id="254787"/>
    <lineage>
        <taxon>Bacteria</taxon>
        <taxon>Bacillati</taxon>
        <taxon>Actinomycetota</taxon>
        <taxon>Actinomycetes</taxon>
        <taxon>Micrococcales</taxon>
        <taxon>Micrococcaceae</taxon>
        <taxon>Paeniglutamicibacter</taxon>
    </lineage>
</organism>
<dbReference type="Proteomes" id="UP000323856">
    <property type="component" value="Unassembled WGS sequence"/>
</dbReference>
<feature type="domain" description="VTT" evidence="9">
    <location>
        <begin position="34"/>
        <end position="158"/>
    </location>
</feature>
<sequence>MDLINEAIVHAANAWWILPVVCLFCFIDGFLPILPSETLLVALGVVAASSGTPNVYLLILAGAVGAITGDQVAYALGRRIGTERFAWMRRKRTRKLFAFARRELNERGAMLIFTARYVPIGRVVVNLSSGATGFSHRRFTVLDAAGCLAWASYSVAIGVLAGAWFHDNQLLGIALSVGLAIIMGYLIDKLSHAVLVRLGRRRNSYPDPMSTGTQTPVRDPGPVRVPGDDPEDQPTAGSTG</sequence>
<evidence type="ECO:0000256" key="2">
    <source>
        <dbReference type="ARBA" id="ARBA00010792"/>
    </source>
</evidence>
<dbReference type="Pfam" id="PF09335">
    <property type="entry name" value="VTT_dom"/>
    <property type="match status" value="1"/>
</dbReference>
<evidence type="ECO:0000259" key="9">
    <source>
        <dbReference type="Pfam" id="PF09335"/>
    </source>
</evidence>
<dbReference type="EMBL" id="VOBL01000025">
    <property type="protein sequence ID" value="KAA0973493.1"/>
    <property type="molecule type" value="Genomic_DNA"/>
</dbReference>
<dbReference type="OrthoDB" id="162303at2"/>
<proteinExistence type="inferred from homology"/>
<protein>
    <submittedName>
        <fullName evidence="10">DedA family protein</fullName>
    </submittedName>
</protein>
<dbReference type="GO" id="GO:0005886">
    <property type="term" value="C:plasma membrane"/>
    <property type="evidence" value="ECO:0007669"/>
    <property type="project" value="UniProtKB-SubCell"/>
</dbReference>
<evidence type="ECO:0000256" key="3">
    <source>
        <dbReference type="ARBA" id="ARBA00022475"/>
    </source>
</evidence>
<evidence type="ECO:0000256" key="8">
    <source>
        <dbReference type="SAM" id="MobiDB-lite"/>
    </source>
</evidence>
<evidence type="ECO:0000256" key="7">
    <source>
        <dbReference type="RuleBase" id="RU367016"/>
    </source>
</evidence>
<feature type="transmembrane region" description="Helical" evidence="7">
    <location>
        <begin position="12"/>
        <end position="35"/>
    </location>
</feature>
<dbReference type="RefSeq" id="WP_149620767.1">
    <property type="nucleotide sequence ID" value="NZ_JBITUG010000020.1"/>
</dbReference>
<evidence type="ECO:0000256" key="5">
    <source>
        <dbReference type="ARBA" id="ARBA00022989"/>
    </source>
</evidence>
<keyword evidence="3 7" id="KW-1003">Cell membrane</keyword>
<feature type="transmembrane region" description="Helical" evidence="7">
    <location>
        <begin position="141"/>
        <end position="164"/>
    </location>
</feature>
<keyword evidence="4 7" id="KW-0812">Transmembrane</keyword>
<gene>
    <name evidence="10" type="ORF">FQ154_17990</name>
</gene>
<evidence type="ECO:0000256" key="4">
    <source>
        <dbReference type="ARBA" id="ARBA00022692"/>
    </source>
</evidence>
<reference evidence="10 11" key="1">
    <citation type="submission" date="2019-07" db="EMBL/GenBank/DDBJ databases">
        <title>Analysis of the biochemical properties, biological activity and biotechnological potential of siderophores and biosurfactants produced by Antarctic psychrotolerant bacteria.</title>
        <authorList>
            <person name="Styczynski M."/>
            <person name="Krucon T."/>
            <person name="Decewicz P."/>
            <person name="Dziewit L."/>
        </authorList>
    </citation>
    <scope>NUCLEOTIDE SEQUENCE [LARGE SCALE GENOMIC DNA]</scope>
    <source>
        <strain evidence="10 11">ANT_H27</strain>
    </source>
</reference>